<accession>A0A0J9S294</accession>
<dbReference type="EMBL" id="KQ234590">
    <property type="protein sequence ID" value="KMZ76881.1"/>
    <property type="molecule type" value="Genomic_DNA"/>
</dbReference>
<protein>
    <recommendedName>
        <fullName evidence="4">Variable surface protein Vir7-like protein</fullName>
    </recommendedName>
</protein>
<evidence type="ECO:0000313" key="3">
    <source>
        <dbReference type="Proteomes" id="UP000053562"/>
    </source>
</evidence>
<evidence type="ECO:0008006" key="4">
    <source>
        <dbReference type="Google" id="ProtNLM"/>
    </source>
</evidence>
<proteinExistence type="predicted"/>
<dbReference type="OrthoDB" id="10321854at2759"/>
<dbReference type="AlphaFoldDB" id="A0A0J9S294"/>
<name>A0A0J9S294_PLAVI</name>
<dbReference type="Pfam" id="PF05795">
    <property type="entry name" value="Plasmodium_Vir"/>
    <property type="match status" value="1"/>
</dbReference>
<reference evidence="2 3" key="1">
    <citation type="submission" date="2011-08" db="EMBL/GenBank/DDBJ databases">
        <title>The Genome Sequence of Plasmodium vivax India VII.</title>
        <authorList>
            <consortium name="The Broad Institute Genome Sequencing Platform"/>
            <consortium name="The Broad Institute Genome Sequencing Center for Infectious Disease"/>
            <person name="Neafsey D."/>
            <person name="Carlton J."/>
            <person name="Barnwell J."/>
            <person name="Collins W."/>
            <person name="Escalante A."/>
            <person name="Mullikin J."/>
            <person name="Saul A."/>
            <person name="Guigo R."/>
            <person name="Camara F."/>
            <person name="Young S.K."/>
            <person name="Zeng Q."/>
            <person name="Gargeya S."/>
            <person name="Fitzgerald M."/>
            <person name="Haas B."/>
            <person name="Abouelleil A."/>
            <person name="Alvarado L."/>
            <person name="Arachchi H.M."/>
            <person name="Berlin A."/>
            <person name="Brown A."/>
            <person name="Chapman S.B."/>
            <person name="Chen Z."/>
            <person name="Dunbar C."/>
            <person name="Freedman E."/>
            <person name="Gearin G."/>
            <person name="Gellesch M."/>
            <person name="Goldberg J."/>
            <person name="Griggs A."/>
            <person name="Gujja S."/>
            <person name="Heiman D."/>
            <person name="Howarth C."/>
            <person name="Larson L."/>
            <person name="Lui A."/>
            <person name="MacDonald P.J.P."/>
            <person name="Montmayeur A."/>
            <person name="Murphy C."/>
            <person name="Neiman D."/>
            <person name="Pearson M."/>
            <person name="Priest M."/>
            <person name="Roberts A."/>
            <person name="Saif S."/>
            <person name="Shea T."/>
            <person name="Shenoy N."/>
            <person name="Sisk P."/>
            <person name="Stolte C."/>
            <person name="Sykes S."/>
            <person name="Wortman J."/>
            <person name="Nusbaum C."/>
            <person name="Birren B."/>
        </authorList>
    </citation>
    <scope>NUCLEOTIDE SEQUENCE [LARGE SCALE GENOMIC DNA]</scope>
    <source>
        <strain evidence="2 3">India VII</strain>
    </source>
</reference>
<keyword evidence="1" id="KW-0472">Membrane</keyword>
<sequence length="356" mass="41332">MLYIKIIYFFIFLYILYIQFLYFFSQQNNIDKLTSKIMYTKFEDGQGGCEYFPFYLSINEELQRYKMYNLHRMSDKILKALCDIIYPKVKSQAVFSTIINMIYSELYSNIAENFIVCKNVYTPIDEDRFNKNKLLFDYSKDYHNIEIDTSHGKTTCDKTYKEYITKYIDIYNDAYLNCTGSSEKKNYECDKYSEMWSDKLHSKLSTFSCRYSENDRAVLDKAEAYEQQQTVPVQTYIHASATLPSSRQIAAQNENLGMPHYQRGQTFPGSFATIQSDDATESGTSKTTAGSVAPVLGVSSISLLLYKVTPLGGFIRNFLGRNRNMHNPVEYMDSFNPYSDGMVPGDRTMNISYNRL</sequence>
<dbReference type="Proteomes" id="UP000053562">
    <property type="component" value="Unassembled WGS sequence"/>
</dbReference>
<organism evidence="2 3">
    <name type="scientific">Plasmodium vivax India VII</name>
    <dbReference type="NCBI Taxonomy" id="1077284"/>
    <lineage>
        <taxon>Eukaryota</taxon>
        <taxon>Sar</taxon>
        <taxon>Alveolata</taxon>
        <taxon>Apicomplexa</taxon>
        <taxon>Aconoidasida</taxon>
        <taxon>Haemosporida</taxon>
        <taxon>Plasmodiidae</taxon>
        <taxon>Plasmodium</taxon>
        <taxon>Plasmodium (Plasmodium)</taxon>
    </lineage>
</organism>
<keyword evidence="1" id="KW-1133">Transmembrane helix</keyword>
<keyword evidence="1" id="KW-0812">Transmembrane</keyword>
<dbReference type="InterPro" id="IPR008780">
    <property type="entry name" value="Plasmodium_Vir"/>
</dbReference>
<feature type="transmembrane region" description="Helical" evidence="1">
    <location>
        <begin position="6"/>
        <end position="24"/>
    </location>
</feature>
<gene>
    <name evidence="2" type="ORF">PVIIG_05691</name>
</gene>
<evidence type="ECO:0000256" key="1">
    <source>
        <dbReference type="SAM" id="Phobius"/>
    </source>
</evidence>
<evidence type="ECO:0000313" key="2">
    <source>
        <dbReference type="EMBL" id="KMZ76881.1"/>
    </source>
</evidence>